<keyword evidence="1" id="KW-0479">Metal-binding</keyword>
<keyword evidence="1" id="KW-0863">Zinc-finger</keyword>
<dbReference type="SMART" id="SM00343">
    <property type="entry name" value="ZnF_C2HC"/>
    <property type="match status" value="1"/>
</dbReference>
<reference evidence="5 6" key="1">
    <citation type="submission" date="2024-07" db="EMBL/GenBank/DDBJ databases">
        <title>Chromosome-level genome assembly of the water stick insect Ranatra chinensis (Heteroptera: Nepidae).</title>
        <authorList>
            <person name="Liu X."/>
        </authorList>
    </citation>
    <scope>NUCLEOTIDE SEQUENCE [LARGE SCALE GENOMIC DNA]</scope>
    <source>
        <strain evidence="5">Cailab_2021Rc</strain>
        <tissue evidence="5">Muscle</tissue>
    </source>
</reference>
<evidence type="ECO:0000313" key="5">
    <source>
        <dbReference type="EMBL" id="KAL1131230.1"/>
    </source>
</evidence>
<dbReference type="InterPro" id="IPR001878">
    <property type="entry name" value="Znf_CCHC"/>
</dbReference>
<evidence type="ECO:0000256" key="2">
    <source>
        <dbReference type="SAM" id="MobiDB-lite"/>
    </source>
</evidence>
<comment type="caution">
    <text evidence="5">The sequence shown here is derived from an EMBL/GenBank/DDBJ whole genome shotgun (WGS) entry which is preliminary data.</text>
</comment>
<keyword evidence="3" id="KW-0472">Membrane</keyword>
<proteinExistence type="predicted"/>
<evidence type="ECO:0000313" key="6">
    <source>
        <dbReference type="Proteomes" id="UP001558652"/>
    </source>
</evidence>
<feature type="compositionally biased region" description="Basic and acidic residues" evidence="2">
    <location>
        <begin position="407"/>
        <end position="425"/>
    </location>
</feature>
<dbReference type="AlphaFoldDB" id="A0ABD0YJ51"/>
<accession>A0ABD0YJ51</accession>
<evidence type="ECO:0000256" key="1">
    <source>
        <dbReference type="PROSITE-ProRule" id="PRU00047"/>
    </source>
</evidence>
<organism evidence="5 6">
    <name type="scientific">Ranatra chinensis</name>
    <dbReference type="NCBI Taxonomy" id="642074"/>
    <lineage>
        <taxon>Eukaryota</taxon>
        <taxon>Metazoa</taxon>
        <taxon>Ecdysozoa</taxon>
        <taxon>Arthropoda</taxon>
        <taxon>Hexapoda</taxon>
        <taxon>Insecta</taxon>
        <taxon>Pterygota</taxon>
        <taxon>Neoptera</taxon>
        <taxon>Paraneoptera</taxon>
        <taxon>Hemiptera</taxon>
        <taxon>Heteroptera</taxon>
        <taxon>Panheteroptera</taxon>
        <taxon>Nepomorpha</taxon>
        <taxon>Nepidae</taxon>
        <taxon>Ranatrinae</taxon>
        <taxon>Ranatra</taxon>
    </lineage>
</organism>
<keyword evidence="6" id="KW-1185">Reference proteome</keyword>
<dbReference type="Proteomes" id="UP001558652">
    <property type="component" value="Unassembled WGS sequence"/>
</dbReference>
<evidence type="ECO:0000256" key="3">
    <source>
        <dbReference type="SAM" id="Phobius"/>
    </source>
</evidence>
<gene>
    <name evidence="5" type="ORF">AAG570_010848</name>
</gene>
<evidence type="ECO:0000259" key="4">
    <source>
        <dbReference type="PROSITE" id="PS50158"/>
    </source>
</evidence>
<keyword evidence="1" id="KW-0862">Zinc</keyword>
<dbReference type="EMBL" id="JBFDAA010000006">
    <property type="protein sequence ID" value="KAL1131230.1"/>
    <property type="molecule type" value="Genomic_DNA"/>
</dbReference>
<dbReference type="PROSITE" id="PS50158">
    <property type="entry name" value="ZF_CCHC"/>
    <property type="match status" value="1"/>
</dbReference>
<feature type="compositionally biased region" description="Basic and acidic residues" evidence="2">
    <location>
        <begin position="433"/>
        <end position="453"/>
    </location>
</feature>
<dbReference type="InterPro" id="IPR036875">
    <property type="entry name" value="Znf_CCHC_sf"/>
</dbReference>
<keyword evidence="3" id="KW-0812">Transmembrane</keyword>
<sequence>MQGTFRNMFFIVSTGFLIPLRNTHRSTSEGQFTSASFRKLSGKCNVQLVCELLRRFSALAPHPEQLQGRPRHRPPGPRVTPLQLRYHVVSVRTRRDVRKLSVRYQQQEREFLKNDGVPIKPFITSMIIVISVLWLRYVRLMMPLPLPHHPESPWLPCSTALGGILTTSRQLSSSPLRPTPTMLTRLARPHYYRDCERRITGIRLGPRECVHRTCMETQMTTQASKQMTVNVNTVSGLTMTAILNMPEFTGDPDRLTDFLEAASAAGARLSQVGAECGITGSTGAAEVGRLLSERYGRARRPPARSAVKSLRMRRAHGETPSAFVHRVDQAFPLVKVRMAEVEAAGVATAKLAVIEELLKEAVLSEMPEKLWRPLKALGNANFGVLLAQVDEEEDDYLAAKEDAATWTRVERRSERRPDRGHERRAPSNPPHHILREQPVRNRPTGDQRQGERRERLRCWECGSTRHLARSCPQIFRGDHQETGRRPDPGWGSRVVPCECVATTVSGPAPLCGEIVLSLGGLSGKNRTVVAHVMDWSSNEYEAILVTDALKSVKGLVRTNGRE</sequence>
<feature type="transmembrane region" description="Helical" evidence="3">
    <location>
        <begin position="119"/>
        <end position="138"/>
    </location>
</feature>
<dbReference type="SUPFAM" id="SSF57756">
    <property type="entry name" value="Retrovirus zinc finger-like domains"/>
    <property type="match status" value="1"/>
</dbReference>
<keyword evidence="3" id="KW-1133">Transmembrane helix</keyword>
<name>A0ABD0YJ51_9HEMI</name>
<dbReference type="GO" id="GO:0008270">
    <property type="term" value="F:zinc ion binding"/>
    <property type="evidence" value="ECO:0007669"/>
    <property type="project" value="UniProtKB-KW"/>
</dbReference>
<feature type="region of interest" description="Disordered" evidence="2">
    <location>
        <begin position="407"/>
        <end position="453"/>
    </location>
</feature>
<feature type="domain" description="CCHC-type" evidence="4">
    <location>
        <begin position="457"/>
        <end position="473"/>
    </location>
</feature>
<protein>
    <recommendedName>
        <fullName evidence="4">CCHC-type domain-containing protein</fullName>
    </recommendedName>
</protein>